<dbReference type="Proteomes" id="UP000230069">
    <property type="component" value="Unassembled WGS sequence"/>
</dbReference>
<dbReference type="EMBL" id="KZ305058">
    <property type="protein sequence ID" value="PIA33581.1"/>
    <property type="molecule type" value="Genomic_DNA"/>
</dbReference>
<dbReference type="AlphaFoldDB" id="A0A2G5CQJ2"/>
<reference evidence="2 3" key="1">
    <citation type="submission" date="2017-09" db="EMBL/GenBank/DDBJ databases">
        <title>WGS assembly of Aquilegia coerulea Goldsmith.</title>
        <authorList>
            <person name="Hodges S."/>
            <person name="Kramer E."/>
            <person name="Nordborg M."/>
            <person name="Tomkins J."/>
            <person name="Borevitz J."/>
            <person name="Derieg N."/>
            <person name="Yan J."/>
            <person name="Mihaltcheva S."/>
            <person name="Hayes R.D."/>
            <person name="Rokhsar D."/>
        </authorList>
    </citation>
    <scope>NUCLEOTIDE SEQUENCE [LARGE SCALE GENOMIC DNA]</scope>
    <source>
        <strain evidence="3">cv. Goldsmith</strain>
    </source>
</reference>
<gene>
    <name evidence="2" type="ORF">AQUCO_04100188v1</name>
</gene>
<dbReference type="STRING" id="218851.A0A2G5CQJ2"/>
<protein>
    <submittedName>
        <fullName evidence="2">Uncharacterized protein</fullName>
    </submittedName>
</protein>
<evidence type="ECO:0000313" key="2">
    <source>
        <dbReference type="EMBL" id="PIA33581.1"/>
    </source>
</evidence>
<dbReference type="InParanoid" id="A0A2G5CQJ2"/>
<feature type="compositionally biased region" description="Low complexity" evidence="1">
    <location>
        <begin position="59"/>
        <end position="79"/>
    </location>
</feature>
<proteinExistence type="predicted"/>
<accession>A0A2G5CQJ2</accession>
<name>A0A2G5CQJ2_AQUCA</name>
<sequence length="150" mass="17256">MNSRFKRLTGRHEMAVSARDYKFYSPRHKYRRVGSQSLSNIHELSPLNQQQSASKHHIQPIQHQPQFHSLRQSHQQPLHQSHHVAHFSHSHQFVPSPQLPDIPQSMQALLAVSCMGGKMQVLQIRLLQGLRFDSSSIYSSSSSITISPYR</sequence>
<evidence type="ECO:0000256" key="1">
    <source>
        <dbReference type="SAM" id="MobiDB-lite"/>
    </source>
</evidence>
<dbReference type="OrthoDB" id="1730713at2759"/>
<evidence type="ECO:0000313" key="3">
    <source>
        <dbReference type="Proteomes" id="UP000230069"/>
    </source>
</evidence>
<keyword evidence="3" id="KW-1185">Reference proteome</keyword>
<organism evidence="2 3">
    <name type="scientific">Aquilegia coerulea</name>
    <name type="common">Rocky mountain columbine</name>
    <dbReference type="NCBI Taxonomy" id="218851"/>
    <lineage>
        <taxon>Eukaryota</taxon>
        <taxon>Viridiplantae</taxon>
        <taxon>Streptophyta</taxon>
        <taxon>Embryophyta</taxon>
        <taxon>Tracheophyta</taxon>
        <taxon>Spermatophyta</taxon>
        <taxon>Magnoliopsida</taxon>
        <taxon>Ranunculales</taxon>
        <taxon>Ranunculaceae</taxon>
        <taxon>Thalictroideae</taxon>
        <taxon>Aquilegia</taxon>
    </lineage>
</organism>
<feature type="region of interest" description="Disordered" evidence="1">
    <location>
        <begin position="50"/>
        <end position="95"/>
    </location>
</feature>
<feature type="compositionally biased region" description="Basic residues" evidence="1">
    <location>
        <begin position="80"/>
        <end position="89"/>
    </location>
</feature>